<accession>A0A7C4Y4D9</accession>
<reference evidence="1" key="1">
    <citation type="journal article" date="2020" name="mSystems">
        <title>Genome- and Community-Level Interaction Insights into Carbon Utilization and Element Cycling Functions of Hydrothermarchaeota in Hydrothermal Sediment.</title>
        <authorList>
            <person name="Zhou Z."/>
            <person name="Liu Y."/>
            <person name="Xu W."/>
            <person name="Pan J."/>
            <person name="Luo Z.H."/>
            <person name="Li M."/>
        </authorList>
    </citation>
    <scope>NUCLEOTIDE SEQUENCE [LARGE SCALE GENOMIC DNA]</scope>
    <source>
        <strain evidence="1">SpSt-780</strain>
    </source>
</reference>
<organism evidence="1">
    <name type="scientific">candidate division WOR-3 bacterium</name>
    <dbReference type="NCBI Taxonomy" id="2052148"/>
    <lineage>
        <taxon>Bacteria</taxon>
        <taxon>Bacteria division WOR-3</taxon>
    </lineage>
</organism>
<name>A0A7C4Y4D9_UNCW3</name>
<gene>
    <name evidence="1" type="ORF">ENV67_00890</name>
</gene>
<dbReference type="AlphaFoldDB" id="A0A7C4Y4D9"/>
<proteinExistence type="predicted"/>
<protein>
    <submittedName>
        <fullName evidence="1">Uncharacterized protein</fullName>
    </submittedName>
</protein>
<sequence>MVLFLLCVNVNADMLEPIPIDDPLLRNEGIVFRLPDELTRGYILPKLISEYGRYPRKEEIRKFLHVEPDIPVVGGKSGGQVLTLKTGEHDVDIREDVEDLYLEALIFQRTLPLIKSLQELSKSSYGKNIAYHKEIERQKLEGLENLKVQRNNVKNEIKMEVEKTRSKNNNRKIMKKGR</sequence>
<comment type="caution">
    <text evidence="1">The sequence shown here is derived from an EMBL/GenBank/DDBJ whole genome shotgun (WGS) entry which is preliminary data.</text>
</comment>
<evidence type="ECO:0000313" key="1">
    <source>
        <dbReference type="EMBL" id="HGW91082.1"/>
    </source>
</evidence>
<dbReference type="EMBL" id="DTHG01000010">
    <property type="protein sequence ID" value="HGW91082.1"/>
    <property type="molecule type" value="Genomic_DNA"/>
</dbReference>